<comment type="caution">
    <text evidence="3">The sequence shown here is derived from an EMBL/GenBank/DDBJ whole genome shotgun (WGS) entry which is preliminary data.</text>
</comment>
<evidence type="ECO:0000313" key="3">
    <source>
        <dbReference type="EMBL" id="KAF9065383.1"/>
    </source>
</evidence>
<proteinExistence type="predicted"/>
<feature type="compositionally biased region" description="Polar residues" evidence="2">
    <location>
        <begin position="19"/>
        <end position="30"/>
    </location>
</feature>
<dbReference type="Proteomes" id="UP000772434">
    <property type="component" value="Unassembled WGS sequence"/>
</dbReference>
<keyword evidence="4" id="KW-1185">Reference proteome</keyword>
<evidence type="ECO:0000256" key="1">
    <source>
        <dbReference type="SAM" id="Coils"/>
    </source>
</evidence>
<evidence type="ECO:0000313" key="4">
    <source>
        <dbReference type="Proteomes" id="UP000772434"/>
    </source>
</evidence>
<evidence type="ECO:0000256" key="2">
    <source>
        <dbReference type="SAM" id="MobiDB-lite"/>
    </source>
</evidence>
<feature type="compositionally biased region" description="Polar residues" evidence="2">
    <location>
        <begin position="1"/>
        <end position="11"/>
    </location>
</feature>
<sequence length="82" mass="9040">MLGPQSQPSVEQQRDTNSRDSSVPTQIKTISNDTAVDILNNDEKVAQGSESDLDRELEEIEAKHKVLDSKLTAQAEEVGYPN</sequence>
<protein>
    <submittedName>
        <fullName evidence="3">Uncharacterized protein</fullName>
    </submittedName>
</protein>
<feature type="coiled-coil region" evidence="1">
    <location>
        <begin position="50"/>
        <end position="77"/>
    </location>
</feature>
<gene>
    <name evidence="3" type="ORF">BDP27DRAFT_1331975</name>
</gene>
<dbReference type="AlphaFoldDB" id="A0A9P5PL56"/>
<reference evidence="3" key="1">
    <citation type="submission" date="2020-11" db="EMBL/GenBank/DDBJ databases">
        <authorList>
            <consortium name="DOE Joint Genome Institute"/>
            <person name="Ahrendt S."/>
            <person name="Riley R."/>
            <person name="Andreopoulos W."/>
            <person name="Labutti K."/>
            <person name="Pangilinan J."/>
            <person name="Ruiz-Duenas F.J."/>
            <person name="Barrasa J.M."/>
            <person name="Sanchez-Garcia M."/>
            <person name="Camarero S."/>
            <person name="Miyauchi S."/>
            <person name="Serrano A."/>
            <person name="Linde D."/>
            <person name="Babiker R."/>
            <person name="Drula E."/>
            <person name="Ayuso-Fernandez I."/>
            <person name="Pacheco R."/>
            <person name="Padilla G."/>
            <person name="Ferreira P."/>
            <person name="Barriuso J."/>
            <person name="Kellner H."/>
            <person name="Castanera R."/>
            <person name="Alfaro M."/>
            <person name="Ramirez L."/>
            <person name="Pisabarro A.G."/>
            <person name="Kuo A."/>
            <person name="Tritt A."/>
            <person name="Lipzen A."/>
            <person name="He G."/>
            <person name="Yan M."/>
            <person name="Ng V."/>
            <person name="Cullen D."/>
            <person name="Martin F."/>
            <person name="Rosso M.-N."/>
            <person name="Henrissat B."/>
            <person name="Hibbett D."/>
            <person name="Martinez A.T."/>
            <person name="Grigoriev I.V."/>
        </authorList>
    </citation>
    <scope>NUCLEOTIDE SEQUENCE</scope>
    <source>
        <strain evidence="3">AH 40177</strain>
    </source>
</reference>
<organism evidence="3 4">
    <name type="scientific">Rhodocollybia butyracea</name>
    <dbReference type="NCBI Taxonomy" id="206335"/>
    <lineage>
        <taxon>Eukaryota</taxon>
        <taxon>Fungi</taxon>
        <taxon>Dikarya</taxon>
        <taxon>Basidiomycota</taxon>
        <taxon>Agaricomycotina</taxon>
        <taxon>Agaricomycetes</taxon>
        <taxon>Agaricomycetidae</taxon>
        <taxon>Agaricales</taxon>
        <taxon>Marasmiineae</taxon>
        <taxon>Omphalotaceae</taxon>
        <taxon>Rhodocollybia</taxon>
    </lineage>
</organism>
<name>A0A9P5PL56_9AGAR</name>
<dbReference type="EMBL" id="JADNRY010000104">
    <property type="protein sequence ID" value="KAF9065383.1"/>
    <property type="molecule type" value="Genomic_DNA"/>
</dbReference>
<feature type="region of interest" description="Disordered" evidence="2">
    <location>
        <begin position="1"/>
        <end position="30"/>
    </location>
</feature>
<keyword evidence="1" id="KW-0175">Coiled coil</keyword>
<accession>A0A9P5PL56</accession>